<evidence type="ECO:0000313" key="1">
    <source>
        <dbReference type="EMBL" id="GGX73105.1"/>
    </source>
</evidence>
<gene>
    <name evidence="1" type="ORF">GCM10011309_23800</name>
</gene>
<reference evidence="1 2" key="1">
    <citation type="journal article" date="2014" name="Int. J. Syst. Evol. Microbiol.">
        <title>Complete genome sequence of Corynebacterium casei LMG S-19264T (=DSM 44701T), isolated from a smear-ripened cheese.</title>
        <authorList>
            <consortium name="US DOE Joint Genome Institute (JGI-PGF)"/>
            <person name="Walter F."/>
            <person name="Albersmeier A."/>
            <person name="Kalinowski J."/>
            <person name="Ruckert C."/>
        </authorList>
    </citation>
    <scope>NUCLEOTIDE SEQUENCE [LARGE SCALE GENOMIC DNA]</scope>
    <source>
        <strain evidence="1 2">KCTC 23968</strain>
    </source>
</reference>
<name>A0A918KRD1_9PROT</name>
<proteinExistence type="predicted"/>
<keyword evidence="2" id="KW-1185">Reference proteome</keyword>
<accession>A0A918KRD1</accession>
<sequence length="330" mass="37386">MKPSITTYLPLRSGERPVENAPLVQTESGNQCIPQHYLEFHHTLGTIEEIVSQIAYSARYPVFVSEDEGGIFVQIGVIGPDNYKAIPSEKIVFGRRWRVEPHLPTSEIIQTVFLALKKAREHEIREQFVLLSDERVTTPFNCHHDLPLMVHLSDELSRHHREDFSLIELQDLLTCMRFQDVEYELLESLQLASGAFAVTLRAQTRCSDFIDVYGAKISFITPTLDSAALLHNIAAELIRLSDRHVDETFTFDGFARFSHAIDPFAIAEMSAKYRAHPSKFMDPNAVAPQLKNALKSMNYEVDQKRIPALSDSLYGARIRENLATFGLAIS</sequence>
<dbReference type="AlphaFoldDB" id="A0A918KRD1"/>
<dbReference type="Proteomes" id="UP000600865">
    <property type="component" value="Unassembled WGS sequence"/>
</dbReference>
<dbReference type="RefSeq" id="WP_189586373.1">
    <property type="nucleotide sequence ID" value="NZ_BMYV01000003.1"/>
</dbReference>
<evidence type="ECO:0000313" key="2">
    <source>
        <dbReference type="Proteomes" id="UP000600865"/>
    </source>
</evidence>
<dbReference type="EMBL" id="BMYV01000003">
    <property type="protein sequence ID" value="GGX73105.1"/>
    <property type="molecule type" value="Genomic_DNA"/>
</dbReference>
<organism evidence="1 2">
    <name type="scientific">Litorimonas cladophorae</name>
    <dbReference type="NCBI Taxonomy" id="1220491"/>
    <lineage>
        <taxon>Bacteria</taxon>
        <taxon>Pseudomonadati</taxon>
        <taxon>Pseudomonadota</taxon>
        <taxon>Alphaproteobacteria</taxon>
        <taxon>Maricaulales</taxon>
        <taxon>Robiginitomaculaceae</taxon>
    </lineage>
</organism>
<protein>
    <submittedName>
        <fullName evidence="1">Uncharacterized protein</fullName>
    </submittedName>
</protein>
<comment type="caution">
    <text evidence="1">The sequence shown here is derived from an EMBL/GenBank/DDBJ whole genome shotgun (WGS) entry which is preliminary data.</text>
</comment>